<sequence>MKNASIKLKLLVLVILTIFTVSVIIIISSINSIQDISQKNISKYEQEAYKLKEHELKNFVEAAYNSVKMIAEKNKNSDINETKKLAKEVVASMTYGEDGYFWINDSNHVVVMHPTKPQNEGKNLTNLKDPNGVLIYQEIVKVANKNKEGGLVKYSWPKPGVEANQPKFSYVQRFKDWDWIIGTGAYVDNVQNEVEVMKKTTKEEIDSVIFNTILLSLIVAIVISLIFIFISNKVIINPIKKFEEGLLDFFKFLNKETTNAKKLQILSNDEIGKMSNVVNKNIEKTKKILEDDAKLIDNVKDIVLSVNDGLLDKRVTQDSESKSLMELKKLINTMLENLQNIVGININSLSSVLESYSNYDFTKKLDSATCGKIGNEIMQLNHMITKMLNQNNQDGIKLEKSSNELSQNVEVISKNATSQAASLEETAASIEEITSNIKNTNEKAQEMLSISSETKNSAQTGKSLASKTVQSMDEINEQVTDINQAITVIDQIAFQTNILSLNAAVEAATAGEAGKGFAVVAQEVRNLASRSAQAATEIKRIVENATIKANDGKQISSSMIEGFIQLEDKINHTNRLIDDVTNAAKEQTIGMTQIADAVNQLDKFTQENATIADRTNDIAKGTNKISIDVVNIVKQYKFDIQN</sequence>
<dbReference type="Pfam" id="PF00015">
    <property type="entry name" value="MCPsignal"/>
    <property type="match status" value="1"/>
</dbReference>
<dbReference type="InterPro" id="IPR004010">
    <property type="entry name" value="Double_Cache_2"/>
</dbReference>
<evidence type="ECO:0000256" key="6">
    <source>
        <dbReference type="ARBA" id="ARBA00023136"/>
    </source>
</evidence>
<dbReference type="SMART" id="SM01049">
    <property type="entry name" value="Cache_2"/>
    <property type="match status" value="1"/>
</dbReference>
<gene>
    <name evidence="12" type="ORF">CPG37_00860</name>
</gene>
<evidence type="ECO:0000259" key="11">
    <source>
        <dbReference type="PROSITE" id="PS50111"/>
    </source>
</evidence>
<dbReference type="Pfam" id="PF08269">
    <property type="entry name" value="dCache_2"/>
    <property type="match status" value="1"/>
</dbReference>
<evidence type="ECO:0000256" key="1">
    <source>
        <dbReference type="ARBA" id="ARBA00004651"/>
    </source>
</evidence>
<feature type="coiled-coil region" evidence="9">
    <location>
        <begin position="423"/>
        <end position="450"/>
    </location>
</feature>
<keyword evidence="4 10" id="KW-0812">Transmembrane</keyword>
<dbReference type="InterPro" id="IPR051310">
    <property type="entry name" value="MCP_chemotaxis"/>
</dbReference>
<dbReference type="Gene3D" id="3.30.450.20">
    <property type="entry name" value="PAS domain"/>
    <property type="match status" value="1"/>
</dbReference>
<keyword evidence="3" id="KW-0145">Chemotaxis</keyword>
<name>A0ABX4LT22_9BACT</name>
<protein>
    <submittedName>
        <fullName evidence="12">Chemotaxis protein</fullName>
    </submittedName>
</protein>
<keyword evidence="2" id="KW-1003">Cell membrane</keyword>
<evidence type="ECO:0000256" key="5">
    <source>
        <dbReference type="ARBA" id="ARBA00022989"/>
    </source>
</evidence>
<evidence type="ECO:0000256" key="7">
    <source>
        <dbReference type="ARBA" id="ARBA00029447"/>
    </source>
</evidence>
<keyword evidence="8" id="KW-0807">Transducer</keyword>
<keyword evidence="13" id="KW-1185">Reference proteome</keyword>
<dbReference type="SMART" id="SM00283">
    <property type="entry name" value="MA"/>
    <property type="match status" value="1"/>
</dbReference>
<dbReference type="CDD" id="cd18774">
    <property type="entry name" value="PDC2_HK_sensor"/>
    <property type="match status" value="1"/>
</dbReference>
<evidence type="ECO:0000313" key="13">
    <source>
        <dbReference type="Proteomes" id="UP000221384"/>
    </source>
</evidence>
<comment type="caution">
    <text evidence="12">The sequence shown here is derived from an EMBL/GenBank/DDBJ whole genome shotgun (WGS) entry which is preliminary data.</text>
</comment>
<dbReference type="InterPro" id="IPR004089">
    <property type="entry name" value="MCPsignal_dom"/>
</dbReference>
<evidence type="ECO:0000256" key="2">
    <source>
        <dbReference type="ARBA" id="ARBA00022475"/>
    </source>
</evidence>
<keyword evidence="6 10" id="KW-0472">Membrane</keyword>
<dbReference type="Proteomes" id="UP000221384">
    <property type="component" value="Unassembled WGS sequence"/>
</dbReference>
<organism evidence="12 13">
    <name type="scientific">Malaciobacter canalis</name>
    <dbReference type="NCBI Taxonomy" id="1912871"/>
    <lineage>
        <taxon>Bacteria</taxon>
        <taxon>Pseudomonadati</taxon>
        <taxon>Campylobacterota</taxon>
        <taxon>Epsilonproteobacteria</taxon>
        <taxon>Campylobacterales</taxon>
        <taxon>Arcobacteraceae</taxon>
        <taxon>Malaciobacter</taxon>
    </lineage>
</organism>
<comment type="subcellular location">
    <subcellularLocation>
        <location evidence="1">Cell membrane</location>
        <topology evidence="1">Multi-pass membrane protein</topology>
    </subcellularLocation>
</comment>
<reference evidence="12 13" key="1">
    <citation type="submission" date="2017-09" db="EMBL/GenBank/DDBJ databases">
        <authorList>
            <person name="Perez-Cataluna A."/>
            <person name="Figueras M.J."/>
            <person name="Salas-Masso N."/>
        </authorList>
    </citation>
    <scope>NUCLEOTIDE SEQUENCE [LARGE SCALE GENOMIC DNA]</scope>
    <source>
        <strain evidence="12 13">F138-33</strain>
    </source>
</reference>
<proteinExistence type="inferred from homology"/>
<dbReference type="Gene3D" id="6.10.340.10">
    <property type="match status" value="1"/>
</dbReference>
<keyword evidence="5 10" id="KW-1133">Transmembrane helix</keyword>
<feature type="domain" description="Methyl-accepting transducer" evidence="11">
    <location>
        <begin position="394"/>
        <end position="623"/>
    </location>
</feature>
<feature type="transmembrane region" description="Helical" evidence="10">
    <location>
        <begin position="12"/>
        <end position="33"/>
    </location>
</feature>
<evidence type="ECO:0000256" key="8">
    <source>
        <dbReference type="PROSITE-ProRule" id="PRU00284"/>
    </source>
</evidence>
<feature type="transmembrane region" description="Helical" evidence="10">
    <location>
        <begin position="208"/>
        <end position="230"/>
    </location>
</feature>
<evidence type="ECO:0000256" key="3">
    <source>
        <dbReference type="ARBA" id="ARBA00022500"/>
    </source>
</evidence>
<dbReference type="CDD" id="cd11386">
    <property type="entry name" value="MCP_signal"/>
    <property type="match status" value="1"/>
</dbReference>
<dbReference type="EMBL" id="NWVW01000001">
    <property type="protein sequence ID" value="PHO11029.1"/>
    <property type="molecule type" value="Genomic_DNA"/>
</dbReference>
<dbReference type="SUPFAM" id="SSF58104">
    <property type="entry name" value="Methyl-accepting chemotaxis protein (MCP) signaling domain"/>
    <property type="match status" value="1"/>
</dbReference>
<evidence type="ECO:0000313" key="12">
    <source>
        <dbReference type="EMBL" id="PHO11029.1"/>
    </source>
</evidence>
<keyword evidence="9" id="KW-0175">Coiled coil</keyword>
<evidence type="ECO:0000256" key="4">
    <source>
        <dbReference type="ARBA" id="ARBA00022692"/>
    </source>
</evidence>
<comment type="similarity">
    <text evidence="7">Belongs to the methyl-accepting chemotaxis (MCP) protein family.</text>
</comment>
<dbReference type="PANTHER" id="PTHR43531">
    <property type="entry name" value="PROTEIN ICFG"/>
    <property type="match status" value="1"/>
</dbReference>
<evidence type="ECO:0000256" key="10">
    <source>
        <dbReference type="SAM" id="Phobius"/>
    </source>
</evidence>
<evidence type="ECO:0000256" key="9">
    <source>
        <dbReference type="SAM" id="Coils"/>
    </source>
</evidence>
<dbReference type="RefSeq" id="WP_099333395.1">
    <property type="nucleotide sequence ID" value="NZ_CP042812.1"/>
</dbReference>
<dbReference type="Gene3D" id="1.10.287.950">
    <property type="entry name" value="Methyl-accepting chemotaxis protein"/>
    <property type="match status" value="1"/>
</dbReference>
<dbReference type="PANTHER" id="PTHR43531:SF11">
    <property type="entry name" value="METHYL-ACCEPTING CHEMOTAXIS PROTEIN 3"/>
    <property type="match status" value="1"/>
</dbReference>
<dbReference type="InterPro" id="IPR033480">
    <property type="entry name" value="sCache_2"/>
</dbReference>
<dbReference type="PROSITE" id="PS50111">
    <property type="entry name" value="CHEMOTAXIS_TRANSDUC_2"/>
    <property type="match status" value="1"/>
</dbReference>
<accession>A0ABX4LT22</accession>